<dbReference type="EMBL" id="KB008103">
    <property type="protein sequence ID" value="ELR12982.1"/>
    <property type="molecule type" value="Genomic_DNA"/>
</dbReference>
<evidence type="ECO:0000313" key="1">
    <source>
        <dbReference type="EMBL" id="ELR12982.1"/>
    </source>
</evidence>
<proteinExistence type="predicted"/>
<organism evidence="1 2">
    <name type="scientific">Acanthamoeba castellanii (strain ATCC 30010 / Neff)</name>
    <dbReference type="NCBI Taxonomy" id="1257118"/>
    <lineage>
        <taxon>Eukaryota</taxon>
        <taxon>Amoebozoa</taxon>
        <taxon>Discosea</taxon>
        <taxon>Longamoebia</taxon>
        <taxon>Centramoebida</taxon>
        <taxon>Acanthamoebidae</taxon>
        <taxon>Acanthamoeba</taxon>
    </lineage>
</organism>
<dbReference type="Proteomes" id="UP000011083">
    <property type="component" value="Unassembled WGS sequence"/>
</dbReference>
<dbReference type="RefSeq" id="XP_004334995.1">
    <property type="nucleotide sequence ID" value="XM_004334947.1"/>
</dbReference>
<reference evidence="1 2" key="1">
    <citation type="journal article" date="2013" name="Genome Biol.">
        <title>Genome of Acanthamoeba castellanii highlights extensive lateral gene transfer and early evolution of tyrosine kinase signaling.</title>
        <authorList>
            <person name="Clarke M."/>
            <person name="Lohan A.J."/>
            <person name="Liu B."/>
            <person name="Lagkouvardos I."/>
            <person name="Roy S."/>
            <person name="Zafar N."/>
            <person name="Bertelli C."/>
            <person name="Schilde C."/>
            <person name="Kianianmomeni A."/>
            <person name="Burglin T.R."/>
            <person name="Frech C."/>
            <person name="Turcotte B."/>
            <person name="Kopec K.O."/>
            <person name="Synnott J.M."/>
            <person name="Choo C."/>
            <person name="Paponov I."/>
            <person name="Finkler A."/>
            <person name="Soon Heng Tan C."/>
            <person name="Hutchins A.P."/>
            <person name="Weinmeier T."/>
            <person name="Rattei T."/>
            <person name="Chu J.S."/>
            <person name="Gimenez G."/>
            <person name="Irimia M."/>
            <person name="Rigden D.J."/>
            <person name="Fitzpatrick D.A."/>
            <person name="Lorenzo-Morales J."/>
            <person name="Bateman A."/>
            <person name="Chiu C.H."/>
            <person name="Tang P."/>
            <person name="Hegemann P."/>
            <person name="Fromm H."/>
            <person name="Raoult D."/>
            <person name="Greub G."/>
            <person name="Miranda-Saavedra D."/>
            <person name="Chen N."/>
            <person name="Nash P."/>
            <person name="Ginger M.L."/>
            <person name="Horn M."/>
            <person name="Schaap P."/>
            <person name="Caler L."/>
            <person name="Loftus B."/>
        </authorList>
    </citation>
    <scope>NUCLEOTIDE SEQUENCE [LARGE SCALE GENOMIC DNA]</scope>
    <source>
        <strain evidence="1 2">Neff</strain>
    </source>
</reference>
<sequence>MQDHRAYPAHLPAELLNVTFNELRPDPRLRIFQFHMGIGRDFAVNQDTHIFDTVELSYDDDRGGDGGGGGGDALPEPTRVKLAAQSCIGLMPSGTPGRVKRNKAAKFGDYVGRCAFLMDDALALRLSDRRHRANASFEVHACNDVARFPLAEVLHFPEAAPITERGLLPRPSHGFPSAPWFVAGCPQQELPVKYTWASDDNLWLLWMLDVVGVDHVVMNIVTGDLKMSMVRESIAQHKGLAERVTLVDLAFPRRKTNHSQSFLLQAQAHELFLRWQADFDYIFLLDPDEFPQLFNATATDTTTAQPRIDIKTFISLNREQIKEQGHAYFTRPFVLRSAPNSEADPLLAALLSELAPLDGLATSAVWADKIRPAEELGKALFPVAAALRPYLHYNDYWPGRSMYDWRTGHVLHVREPLKNTPAPSAPGVQWFLDEFARGEKQNV</sequence>
<keyword evidence="2" id="KW-1185">Reference proteome</keyword>
<evidence type="ECO:0008006" key="3">
    <source>
        <dbReference type="Google" id="ProtNLM"/>
    </source>
</evidence>
<accession>L8GIZ5</accession>
<dbReference type="GeneID" id="14913467"/>
<name>L8GIZ5_ACACF</name>
<dbReference type="VEuPathDB" id="AmoebaDB:ACA1_096530"/>
<dbReference type="AlphaFoldDB" id="L8GIZ5"/>
<evidence type="ECO:0000313" key="2">
    <source>
        <dbReference type="Proteomes" id="UP000011083"/>
    </source>
</evidence>
<dbReference type="KEGG" id="acan:ACA1_096530"/>
<protein>
    <recommendedName>
        <fullName evidence="3">Glycosyltransferase family 92 protein</fullName>
    </recommendedName>
</protein>
<gene>
    <name evidence="1" type="ORF">ACA1_096530</name>
</gene>